<evidence type="ECO:0000256" key="1">
    <source>
        <dbReference type="ARBA" id="ARBA00004651"/>
    </source>
</evidence>
<dbReference type="GO" id="GO:0005886">
    <property type="term" value="C:plasma membrane"/>
    <property type="evidence" value="ECO:0007669"/>
    <property type="project" value="UniProtKB-SubCell"/>
</dbReference>
<dbReference type="InterPro" id="IPR050833">
    <property type="entry name" value="Poly_Biosynth_Transport"/>
</dbReference>
<evidence type="ECO:0000313" key="8">
    <source>
        <dbReference type="Proteomes" id="UP000185990"/>
    </source>
</evidence>
<feature type="transmembrane region" description="Helical" evidence="6">
    <location>
        <begin position="411"/>
        <end position="429"/>
    </location>
</feature>
<keyword evidence="2" id="KW-1003">Cell membrane</keyword>
<feature type="transmembrane region" description="Helical" evidence="6">
    <location>
        <begin position="190"/>
        <end position="213"/>
    </location>
</feature>
<feature type="transmembrane region" description="Helical" evidence="6">
    <location>
        <begin position="473"/>
        <end position="496"/>
    </location>
</feature>
<evidence type="ECO:0000256" key="3">
    <source>
        <dbReference type="ARBA" id="ARBA00022692"/>
    </source>
</evidence>
<protein>
    <submittedName>
        <fullName evidence="7">Polysaccharide biosynthesis protein</fullName>
    </submittedName>
</protein>
<keyword evidence="4 6" id="KW-1133">Transmembrane helix</keyword>
<accession>A0A854A644</accession>
<dbReference type="PANTHER" id="PTHR30250">
    <property type="entry name" value="PST FAMILY PREDICTED COLANIC ACID TRANSPORTER"/>
    <property type="match status" value="1"/>
</dbReference>
<comment type="subcellular location">
    <subcellularLocation>
        <location evidence="1">Cell membrane</location>
        <topology evidence="1">Multi-pass membrane protein</topology>
    </subcellularLocation>
</comment>
<feature type="transmembrane region" description="Helical" evidence="6">
    <location>
        <begin position="47"/>
        <end position="67"/>
    </location>
</feature>
<dbReference type="Pfam" id="PF01943">
    <property type="entry name" value="Polysacc_synt"/>
    <property type="match status" value="1"/>
</dbReference>
<gene>
    <name evidence="7" type="ORF">BOH74_03765</name>
</gene>
<feature type="transmembrane region" description="Helical" evidence="6">
    <location>
        <begin position="87"/>
        <end position="111"/>
    </location>
</feature>
<feature type="transmembrane region" description="Helical" evidence="6">
    <location>
        <begin position="131"/>
        <end position="151"/>
    </location>
</feature>
<evidence type="ECO:0000256" key="6">
    <source>
        <dbReference type="SAM" id="Phobius"/>
    </source>
</evidence>
<feature type="transmembrane region" description="Helical" evidence="6">
    <location>
        <begin position="384"/>
        <end position="405"/>
    </location>
</feature>
<feature type="transmembrane region" description="Helical" evidence="6">
    <location>
        <begin position="314"/>
        <end position="338"/>
    </location>
</feature>
<keyword evidence="5 6" id="KW-0472">Membrane</keyword>
<dbReference type="PANTHER" id="PTHR30250:SF26">
    <property type="entry name" value="PSMA PROTEIN"/>
    <property type="match status" value="1"/>
</dbReference>
<evidence type="ECO:0000256" key="4">
    <source>
        <dbReference type="ARBA" id="ARBA00022989"/>
    </source>
</evidence>
<reference evidence="7 8" key="1">
    <citation type="submission" date="2016-11" db="EMBL/GenBank/DDBJ databases">
        <title>Draft genome of Pseudomonas versuta A4R1.12.</title>
        <authorList>
            <person name="See-Too W.-S."/>
        </authorList>
    </citation>
    <scope>NUCLEOTIDE SEQUENCE [LARGE SCALE GENOMIC DNA]</scope>
    <source>
        <strain evidence="7 8">A4R1.12</strain>
    </source>
</reference>
<name>A0A854A644_9PSED</name>
<evidence type="ECO:0000256" key="5">
    <source>
        <dbReference type="ARBA" id="ARBA00023136"/>
    </source>
</evidence>
<evidence type="ECO:0000256" key="2">
    <source>
        <dbReference type="ARBA" id="ARBA00022475"/>
    </source>
</evidence>
<proteinExistence type="predicted"/>
<keyword evidence="3 6" id="KW-0812">Transmembrane</keyword>
<dbReference type="EMBL" id="MPJD01000005">
    <property type="protein sequence ID" value="OKA28081.1"/>
    <property type="molecule type" value="Genomic_DNA"/>
</dbReference>
<dbReference type="InterPro" id="IPR002797">
    <property type="entry name" value="Polysacc_synth"/>
</dbReference>
<feature type="transmembrane region" description="Helical" evidence="6">
    <location>
        <begin position="233"/>
        <end position="250"/>
    </location>
</feature>
<evidence type="ECO:0000313" key="7">
    <source>
        <dbReference type="EMBL" id="OKA28081.1"/>
    </source>
</evidence>
<dbReference type="Proteomes" id="UP000185990">
    <property type="component" value="Unassembled WGS sequence"/>
</dbReference>
<feature type="transmembrane region" description="Helical" evidence="6">
    <location>
        <begin position="158"/>
        <end position="184"/>
    </location>
</feature>
<organism evidence="7 8">
    <name type="scientific">Pseudomonas versuta</name>
    <dbReference type="NCBI Taxonomy" id="1788301"/>
    <lineage>
        <taxon>Bacteria</taxon>
        <taxon>Pseudomonadati</taxon>
        <taxon>Pseudomonadota</taxon>
        <taxon>Gammaproteobacteria</taxon>
        <taxon>Pseudomonadales</taxon>
        <taxon>Pseudomonadaceae</taxon>
        <taxon>Pseudomonas</taxon>
    </lineage>
</organism>
<sequence>MRKVAGLSLKLNILAGYASQIYVTLVGIAILPLYIKYMGAEAYGLVGFFTMLQAWFTLLDLGLTPTISRETARFKAGAISSLSYRQLFRALSSIFFGIAIVGGGVLMLLSANIADSWLKVQTLSQFEVQTALQIMAVSVAMRWLGGLYRGVITGAEHIVWLSAYSVCLATLRFIIVLPVMWYFGYTPLVFFTYQLAVALLDTLGMWLKTLTLLPPLDKDVEVIGWSLEPVKPVLKFSIAIAFTSSVWILVTQTDKLILSSILPLSDYGHFTMAVLVASGIMVVSGPISGAIMPRMARLHTEGKLDELVLVYRNATQLVSILAGTTAITLAFCAEPLLAAWTGDAVLAKQIAPILKLYAVGNGLMAVGAFPYYLQYAIGNLKYHLIGAAGMVAVLIPSVIVAANMYGGLGAGFVWLSMNLLFLLGWVAYVHYKLMPGMHSGWLWGDIVKVVAPGVVVALLVNQVGFDTSGMLNGLLYSLFLGGAVLCAIMVFSYYIFPLTLLKKVRG</sequence>
<feature type="transmembrane region" description="Helical" evidence="6">
    <location>
        <begin position="350"/>
        <end position="372"/>
    </location>
</feature>
<dbReference type="AlphaFoldDB" id="A0A854A644"/>
<feature type="transmembrane region" description="Helical" evidence="6">
    <location>
        <begin position="270"/>
        <end position="293"/>
    </location>
</feature>
<comment type="caution">
    <text evidence="7">The sequence shown here is derived from an EMBL/GenBank/DDBJ whole genome shotgun (WGS) entry which is preliminary data.</text>
</comment>
<feature type="transmembrane region" description="Helical" evidence="6">
    <location>
        <begin position="12"/>
        <end position="35"/>
    </location>
</feature>
<feature type="transmembrane region" description="Helical" evidence="6">
    <location>
        <begin position="441"/>
        <end position="461"/>
    </location>
</feature>